<protein>
    <submittedName>
        <fullName evidence="2">Phage holin</fullName>
    </submittedName>
</protein>
<dbReference type="InterPro" id="IPR009708">
    <property type="entry name" value="Phage_A118_holin/antiholin"/>
</dbReference>
<reference evidence="2 3" key="1">
    <citation type="submission" date="2012-12" db="EMBL/GenBank/DDBJ databases">
        <title>Novel taxa of Listeriaceae from agricultural environments in the United States.</title>
        <authorList>
            <person name="den Bakker H.C."/>
            <person name="Allred A."/>
            <person name="Warchocki S."/>
            <person name="Wright E.M."/>
            <person name="Burrell A."/>
            <person name="Nightingale K.K."/>
            <person name="Kephart D."/>
            <person name="Wiedmann M."/>
        </authorList>
    </citation>
    <scope>NUCLEOTIDE SEQUENCE [LARGE SCALE GENOMIC DNA]</scope>
    <source>
        <strain evidence="2 3">FSL F6-1183</strain>
    </source>
</reference>
<dbReference type="Proteomes" id="UP000019251">
    <property type="component" value="Unassembled WGS sequence"/>
</dbReference>
<accession>A0A829R6Q9</accession>
<evidence type="ECO:0000256" key="1">
    <source>
        <dbReference type="SAM" id="Phobius"/>
    </source>
</evidence>
<evidence type="ECO:0000313" key="3">
    <source>
        <dbReference type="Proteomes" id="UP000019251"/>
    </source>
</evidence>
<keyword evidence="1" id="KW-0472">Membrane</keyword>
<dbReference type="Pfam" id="PF06946">
    <property type="entry name" value="Phage_holin_5_1"/>
    <property type="match status" value="1"/>
</dbReference>
<keyword evidence="1" id="KW-0812">Transmembrane</keyword>
<dbReference type="EMBL" id="AODG01000007">
    <property type="protein sequence ID" value="EUJ28569.1"/>
    <property type="molecule type" value="Genomic_DNA"/>
</dbReference>
<keyword evidence="1" id="KW-1133">Transmembrane helix</keyword>
<dbReference type="AlphaFoldDB" id="A0A829R6Q9"/>
<organism evidence="2 3">
    <name type="scientific">Listeria grayi FSL F6-1183</name>
    <dbReference type="NCBI Taxonomy" id="1265827"/>
    <lineage>
        <taxon>Bacteria</taxon>
        <taxon>Bacillati</taxon>
        <taxon>Bacillota</taxon>
        <taxon>Bacilli</taxon>
        <taxon>Bacillales</taxon>
        <taxon>Listeriaceae</taxon>
        <taxon>Listeria</taxon>
    </lineage>
</organism>
<feature type="transmembrane region" description="Helical" evidence="1">
    <location>
        <begin position="37"/>
        <end position="56"/>
    </location>
</feature>
<feature type="transmembrane region" description="Helical" evidence="1">
    <location>
        <begin position="62"/>
        <end position="81"/>
    </location>
</feature>
<name>A0A829R6Q9_LISGR</name>
<dbReference type="RefSeq" id="WP_052009118.1">
    <property type="nucleotide sequence ID" value="NZ_AODG01000007.1"/>
</dbReference>
<proteinExistence type="predicted"/>
<evidence type="ECO:0000313" key="2">
    <source>
        <dbReference type="EMBL" id="EUJ28569.1"/>
    </source>
</evidence>
<comment type="caution">
    <text evidence="2">The sequence shown here is derived from an EMBL/GenBank/DDBJ whole genome shotgun (WGS) entry which is preliminary data.</text>
</comment>
<sequence length="102" mass="11226">MDFGKELVTYLTFFSIITPLVVKAIRQTGVIRKRWSNLLSIGVGVLLGLLSIWLPGAASPAVMAWAGGLSGWAGTFYCSCIKNRACCFRQQALFLINFFDAF</sequence>
<gene>
    <name evidence="2" type="ORF">LMUR_05672</name>
</gene>